<feature type="transmembrane region" description="Helical" evidence="7">
    <location>
        <begin position="884"/>
        <end position="908"/>
    </location>
</feature>
<evidence type="ECO:0000259" key="8">
    <source>
        <dbReference type="Pfam" id="PF00122"/>
    </source>
</evidence>
<feature type="transmembrane region" description="Helical" evidence="7">
    <location>
        <begin position="728"/>
        <end position="749"/>
    </location>
</feature>
<keyword evidence="4" id="KW-0460">Magnesium</keyword>
<dbReference type="OrthoDB" id="309582at2759"/>
<dbReference type="AlphaFoldDB" id="A0A8S1Q1J2"/>
<keyword evidence="5 7" id="KW-1133">Transmembrane helix</keyword>
<dbReference type="GO" id="GO:0005524">
    <property type="term" value="F:ATP binding"/>
    <property type="evidence" value="ECO:0007669"/>
    <property type="project" value="InterPro"/>
</dbReference>
<proteinExistence type="predicted"/>
<evidence type="ECO:0000256" key="3">
    <source>
        <dbReference type="ARBA" id="ARBA00022723"/>
    </source>
</evidence>
<evidence type="ECO:0000256" key="7">
    <source>
        <dbReference type="SAM" id="Phobius"/>
    </source>
</evidence>
<dbReference type="InterPro" id="IPR001757">
    <property type="entry name" value="P_typ_ATPase"/>
</dbReference>
<keyword evidence="11" id="KW-1185">Reference proteome</keyword>
<dbReference type="GO" id="GO:0016887">
    <property type="term" value="F:ATP hydrolysis activity"/>
    <property type="evidence" value="ECO:0007669"/>
    <property type="project" value="InterPro"/>
</dbReference>
<accession>A0A8S1Q1J2</accession>
<dbReference type="GO" id="GO:0012505">
    <property type="term" value="C:endomembrane system"/>
    <property type="evidence" value="ECO:0007669"/>
    <property type="project" value="UniProtKB-SubCell"/>
</dbReference>
<evidence type="ECO:0000313" key="11">
    <source>
        <dbReference type="Proteomes" id="UP000692954"/>
    </source>
</evidence>
<comment type="subcellular location">
    <subcellularLocation>
        <location evidence="1">Endomembrane system</location>
        <topology evidence="1">Multi-pass membrane protein</topology>
    </subcellularLocation>
</comment>
<keyword evidence="6 7" id="KW-0472">Membrane</keyword>
<dbReference type="InterPro" id="IPR018303">
    <property type="entry name" value="ATPase_P-typ_P_site"/>
</dbReference>
<dbReference type="InterPro" id="IPR006068">
    <property type="entry name" value="ATPase_P-typ_cation-transptr_C"/>
</dbReference>
<dbReference type="GO" id="GO:0005886">
    <property type="term" value="C:plasma membrane"/>
    <property type="evidence" value="ECO:0007669"/>
    <property type="project" value="TreeGrafter"/>
</dbReference>
<dbReference type="Proteomes" id="UP000692954">
    <property type="component" value="Unassembled WGS sequence"/>
</dbReference>
<name>A0A8S1Q1J2_9CILI</name>
<evidence type="ECO:0000256" key="6">
    <source>
        <dbReference type="ARBA" id="ARBA00023136"/>
    </source>
</evidence>
<dbReference type="InterPro" id="IPR059000">
    <property type="entry name" value="ATPase_P-type_domA"/>
</dbReference>
<comment type="caution">
    <text evidence="10">The sequence shown here is derived from an EMBL/GenBank/DDBJ whole genome shotgun (WGS) entry which is preliminary data.</text>
</comment>
<dbReference type="EMBL" id="CAJJDN010000092">
    <property type="protein sequence ID" value="CAD8108673.1"/>
    <property type="molecule type" value="Genomic_DNA"/>
</dbReference>
<feature type="domain" description="Cation-transporting P-type ATPase C-terminal" evidence="9">
    <location>
        <begin position="748"/>
        <end position="905"/>
    </location>
</feature>
<feature type="transmembrane region" description="Helical" evidence="7">
    <location>
        <begin position="113"/>
        <end position="131"/>
    </location>
</feature>
<evidence type="ECO:0000259" key="9">
    <source>
        <dbReference type="Pfam" id="PF00689"/>
    </source>
</evidence>
<dbReference type="NCBIfam" id="TIGR01494">
    <property type="entry name" value="ATPase_P-type"/>
    <property type="match status" value="1"/>
</dbReference>
<organism evidence="10 11">
    <name type="scientific">Paramecium sonneborni</name>
    <dbReference type="NCBI Taxonomy" id="65129"/>
    <lineage>
        <taxon>Eukaryota</taxon>
        <taxon>Sar</taxon>
        <taxon>Alveolata</taxon>
        <taxon>Ciliophora</taxon>
        <taxon>Intramacronucleata</taxon>
        <taxon>Oligohymenophorea</taxon>
        <taxon>Peniculida</taxon>
        <taxon>Parameciidae</taxon>
        <taxon>Paramecium</taxon>
    </lineage>
</organism>
<evidence type="ECO:0000256" key="1">
    <source>
        <dbReference type="ARBA" id="ARBA00004127"/>
    </source>
</evidence>
<protein>
    <recommendedName>
        <fullName evidence="12">Calcium-transporting ATPase</fullName>
    </recommendedName>
</protein>
<evidence type="ECO:0000256" key="5">
    <source>
        <dbReference type="ARBA" id="ARBA00022989"/>
    </source>
</evidence>
<feature type="domain" description="P-type ATPase A" evidence="8">
    <location>
        <begin position="147"/>
        <end position="256"/>
    </location>
</feature>
<feature type="transmembrane region" description="Helical" evidence="7">
    <location>
        <begin position="85"/>
        <end position="101"/>
    </location>
</feature>
<dbReference type="PROSITE" id="PS00154">
    <property type="entry name" value="ATPASE_E1_E2"/>
    <property type="match status" value="1"/>
</dbReference>
<evidence type="ECO:0000256" key="4">
    <source>
        <dbReference type="ARBA" id="ARBA00022842"/>
    </source>
</evidence>
<dbReference type="GO" id="GO:0005388">
    <property type="term" value="F:P-type calcium transporter activity"/>
    <property type="evidence" value="ECO:0007669"/>
    <property type="project" value="TreeGrafter"/>
</dbReference>
<dbReference type="Pfam" id="PF00122">
    <property type="entry name" value="E1-E2_ATPase"/>
    <property type="match status" value="1"/>
</dbReference>
<feature type="transmembrane region" description="Helical" evidence="7">
    <location>
        <begin position="852"/>
        <end position="872"/>
    </location>
</feature>
<feature type="transmembrane region" description="Helical" evidence="7">
    <location>
        <begin position="820"/>
        <end position="840"/>
    </location>
</feature>
<evidence type="ECO:0000313" key="10">
    <source>
        <dbReference type="EMBL" id="CAD8108673.1"/>
    </source>
</evidence>
<evidence type="ECO:0008006" key="12">
    <source>
        <dbReference type="Google" id="ProtNLM"/>
    </source>
</evidence>
<dbReference type="GO" id="GO:0046872">
    <property type="term" value="F:metal ion binding"/>
    <property type="evidence" value="ECO:0007669"/>
    <property type="project" value="UniProtKB-KW"/>
</dbReference>
<sequence>MFKVSKEQLQQILISGLFQDHQDSLNELNSTKLFEDSLKSNIQQGLSEDKAEQSQQVFGVNWNENQDSIGIFKAFRIVLFKPKSILFLTLSLIAMMLKYLSKDEIQTNEYIESLIIFILLFLNLMISGFQIKNENKKYIQNQNLKEQSKYANVLRNGQQQIILAKDLVVGDVIILQENDTLYVDGLIVEQNNLYIDECYITGESEFIHKITLEEAVESKQSIIPHKHLAFAGSKIAKGNGKLLVLAVGSQIQINKLSINLLQEEKKTFISKAIENISYKIDIIGFFGTKLLVLILLARQIFDSNEQNVNRYNTISNILNLIIVLKSGDTTKILATHFYLQLGQTVKAMLSEQNLVRNLQQLEHLPFMDSVIVDKTGTLTQNRIILDSFMNDTVDKLTSSQFNLYSQEFQQAFIDSCLINNNFDPETQEGSAIDKALFYCSQQLRVNLQERSQQVTHKISFTSVRKIQTIVINNNKVAIRGQAEHILNCSTKFYSLKNGIIAIDNVLKNNIEQYLQELSQKGRILGIAYRDIDLQNENIQELIENKKFEFDKQNLTLLGFLLFVDPLRFETKSAVQGFKQAGVKVVLVTGDNSNNAKHIAMEAGIMTSNSIVLEGNKFALKLQEKSENSQKEIEDIQVLCRARPEDKYNFVKELQEMGHVVGVCCNGLNDIPALSRADVGYSLGISGTEIDRQTSGIILLDDNFNSIYKGLFFGRNLIDSIKRQIQYQIISNFSLMIILIVSAILENVFISPLQFIWINLINDLFAILALSNCRPSSELKYQKPPNKTGFILDKNVLIHIIILSVYITTVCILFVNQSLMVFNLYVIITICNLINSRMVHLELNVFNGFFGSWILYTTILLIGIVQFFIVQYGGILMHTFPGLSFQQWCVCIVIGIGSIVWRNIVILFIKLINISNKDKQKVN</sequence>
<reference evidence="10" key="1">
    <citation type="submission" date="2021-01" db="EMBL/GenBank/DDBJ databases">
        <authorList>
            <consortium name="Genoscope - CEA"/>
            <person name="William W."/>
        </authorList>
    </citation>
    <scope>NUCLEOTIDE SEQUENCE</scope>
</reference>
<evidence type="ECO:0000256" key="2">
    <source>
        <dbReference type="ARBA" id="ARBA00022692"/>
    </source>
</evidence>
<dbReference type="Pfam" id="PF13246">
    <property type="entry name" value="Cation_ATPase"/>
    <property type="match status" value="1"/>
</dbReference>
<gene>
    <name evidence="10" type="ORF">PSON_ATCC_30995.1.T0920011</name>
</gene>
<dbReference type="PANTHER" id="PTHR24093:SF369">
    <property type="entry name" value="CALCIUM-TRANSPORTING ATPASE"/>
    <property type="match status" value="1"/>
</dbReference>
<dbReference type="Pfam" id="PF00689">
    <property type="entry name" value="Cation_ATPase_C"/>
    <property type="match status" value="1"/>
</dbReference>
<feature type="transmembrane region" description="Helical" evidence="7">
    <location>
        <begin position="795"/>
        <end position="814"/>
    </location>
</feature>
<dbReference type="PANTHER" id="PTHR24093">
    <property type="entry name" value="CATION TRANSPORTING ATPASE"/>
    <property type="match status" value="1"/>
</dbReference>
<keyword evidence="3" id="KW-0479">Metal-binding</keyword>
<keyword evidence="2 7" id="KW-0812">Transmembrane</keyword>